<dbReference type="EMBL" id="JAWXVI010000008">
    <property type="protein sequence ID" value="MDX6190919.1"/>
    <property type="molecule type" value="Genomic_DNA"/>
</dbReference>
<evidence type="ECO:0000313" key="1">
    <source>
        <dbReference type="EMBL" id="MDX6190919.1"/>
    </source>
</evidence>
<protein>
    <submittedName>
        <fullName evidence="1">Uncharacterized protein</fullName>
    </submittedName>
</protein>
<comment type="caution">
    <text evidence="1">The sequence shown here is derived from an EMBL/GenBank/DDBJ whole genome shotgun (WGS) entry which is preliminary data.</text>
</comment>
<gene>
    <name evidence="1" type="ORF">SGQ83_16285</name>
</gene>
<accession>A0ABU4REA6</accession>
<keyword evidence="2" id="KW-1185">Reference proteome</keyword>
<dbReference type="Proteomes" id="UP001273350">
    <property type="component" value="Unassembled WGS sequence"/>
</dbReference>
<organism evidence="1 2">
    <name type="scientific">Flavobacterium cupriresistens</name>
    <dbReference type="NCBI Taxonomy" id="2893885"/>
    <lineage>
        <taxon>Bacteria</taxon>
        <taxon>Pseudomonadati</taxon>
        <taxon>Bacteroidota</taxon>
        <taxon>Flavobacteriia</taxon>
        <taxon>Flavobacteriales</taxon>
        <taxon>Flavobacteriaceae</taxon>
        <taxon>Flavobacterium</taxon>
    </lineage>
</organism>
<name>A0ABU4REA6_9FLAO</name>
<sequence>MSNVNIHAQAKKLSIDDQLVQDSIYKSNKKKVLNFSMKDFNALFLEYFNRRSDPNIVLSKTEFYNYTVQIATFSDRLSALYPEQKEVAAQNKEEWLSKSYEEYLQYKASQKK</sequence>
<proteinExistence type="predicted"/>
<reference evidence="1 2" key="1">
    <citation type="submission" date="2023-11" db="EMBL/GenBank/DDBJ databases">
        <title>Unpublished Manusciprt.</title>
        <authorList>
            <person name="Saticioglu I.B."/>
            <person name="Ay H."/>
            <person name="Ajmi N."/>
            <person name="Altun S."/>
            <person name="Duman M."/>
        </authorList>
    </citation>
    <scope>NUCLEOTIDE SEQUENCE [LARGE SCALE GENOMIC DNA]</scope>
    <source>
        <strain evidence="1 2">Fl-318</strain>
    </source>
</reference>
<evidence type="ECO:0000313" key="2">
    <source>
        <dbReference type="Proteomes" id="UP001273350"/>
    </source>
</evidence>